<evidence type="ECO:0000313" key="3">
    <source>
        <dbReference type="Proteomes" id="UP000000214"/>
    </source>
</evidence>
<dbReference type="PANTHER" id="PTHR43566:SF2">
    <property type="entry name" value="DUF4143 DOMAIN-CONTAINING PROTEIN"/>
    <property type="match status" value="1"/>
</dbReference>
<dbReference type="eggNOG" id="COG1373">
    <property type="taxonomic scope" value="Bacteria"/>
</dbReference>
<dbReference type="SUPFAM" id="SSF52540">
    <property type="entry name" value="P-loop containing nucleoside triphosphate hydrolases"/>
    <property type="match status" value="1"/>
</dbReference>
<dbReference type="AlphaFoldDB" id="K7RR51"/>
<protein>
    <submittedName>
        <fullName evidence="2">ATPase of the AAA superfamily</fullName>
    </submittedName>
</protein>
<dbReference type="Pfam" id="PF13173">
    <property type="entry name" value="AAA_14"/>
    <property type="match status" value="1"/>
</dbReference>
<dbReference type="EMBL" id="CP003493">
    <property type="protein sequence ID" value="AFV90519.1"/>
    <property type="molecule type" value="Genomic_DNA"/>
</dbReference>
<organism evidence="2 3">
    <name type="scientific">Acidipropionibacterium acidipropionici (strain ATCC 4875 / DSM 20272 / JCM 6432 / NBRC 12425 / NCIMB 8070 / 4)</name>
    <name type="common">Propionibacterium acidipropionici</name>
    <dbReference type="NCBI Taxonomy" id="1171373"/>
    <lineage>
        <taxon>Bacteria</taxon>
        <taxon>Bacillati</taxon>
        <taxon>Actinomycetota</taxon>
        <taxon>Actinomycetes</taxon>
        <taxon>Propionibacteriales</taxon>
        <taxon>Propionibacteriaceae</taxon>
        <taxon>Acidipropionibacterium</taxon>
    </lineage>
</organism>
<dbReference type="Proteomes" id="UP000000214">
    <property type="component" value="Chromosome"/>
</dbReference>
<dbReference type="KEGG" id="pbo:PACID_27520"/>
<sequence length="177" mass="18910">MASYVRRNIESHINELLNHFPSVVLEGARQVGKSTLAAHAAPDGSVLLNLDRQETRDAAISDPEGFVAAAGDGTLVIDEIQRVPALTLAIKALIDADRRPGRFLLTGSSSLLRVRGTADSLAGRAARVRLYGLSQGEMRGSLDDLVHSVIQNPNALVKASSTCSSRRQERATSSPSR</sequence>
<feature type="domain" description="AAA" evidence="1">
    <location>
        <begin position="21"/>
        <end position="138"/>
    </location>
</feature>
<evidence type="ECO:0000259" key="1">
    <source>
        <dbReference type="Pfam" id="PF13173"/>
    </source>
</evidence>
<gene>
    <name evidence="2" type="ordered locus">PACID_27520</name>
</gene>
<accession>K7RR51</accession>
<reference evidence="2 3" key="1">
    <citation type="journal article" date="2012" name="BMC Genomics">
        <title>The genome sequence of Propionibacterium acidipropionici provides insights into its biotechnological and industrial potential.</title>
        <authorList>
            <person name="Parizzi L.P."/>
            <person name="Grassi M.C."/>
            <person name="Llerena L.A."/>
            <person name="Carazzolle M.F."/>
            <person name="Queiroz V.L."/>
            <person name="Lunardi I."/>
            <person name="Zeidler A.F."/>
            <person name="Teixeira P.J."/>
            <person name="Mieczkowski P."/>
            <person name="Rincones J."/>
            <person name="Pereira G.A."/>
        </authorList>
    </citation>
    <scope>NUCLEOTIDE SEQUENCE [LARGE SCALE GENOMIC DNA]</scope>
    <source>
        <strain evidence="3">ATCC 4875 / DSM 20272 / JCM 6432 / NBRC 12425 / NCIMB 8070</strain>
    </source>
</reference>
<dbReference type="InterPro" id="IPR041682">
    <property type="entry name" value="AAA_14"/>
</dbReference>
<name>K7RR51_ACIA4</name>
<dbReference type="RefSeq" id="WP_015071416.1">
    <property type="nucleotide sequence ID" value="NC_019395.1"/>
</dbReference>
<evidence type="ECO:0000313" key="2">
    <source>
        <dbReference type="EMBL" id="AFV90519.1"/>
    </source>
</evidence>
<dbReference type="GeneID" id="88086639"/>
<dbReference type="PANTHER" id="PTHR43566">
    <property type="entry name" value="CONSERVED PROTEIN"/>
    <property type="match status" value="1"/>
</dbReference>
<dbReference type="InterPro" id="IPR027417">
    <property type="entry name" value="P-loop_NTPase"/>
</dbReference>
<dbReference type="STRING" id="1171373.PACID_27520"/>
<dbReference type="HOGENOM" id="CLU_1516598_0_0_11"/>
<proteinExistence type="predicted"/>